<reference evidence="1 2" key="1">
    <citation type="submission" date="2018-05" db="EMBL/GenBank/DDBJ databases">
        <title>Genomic Encyclopedia of Type Strains, Phase IV (KMG-IV): sequencing the most valuable type-strain genomes for metagenomic binning, comparative biology and taxonomic classification.</title>
        <authorList>
            <person name="Goeker M."/>
        </authorList>
    </citation>
    <scope>NUCLEOTIDE SEQUENCE [LARGE SCALE GENOMIC DNA]</scope>
    <source>
        <strain evidence="1 2">DSM 14263</strain>
    </source>
</reference>
<evidence type="ECO:0000313" key="2">
    <source>
        <dbReference type="Proteomes" id="UP000245812"/>
    </source>
</evidence>
<protein>
    <recommendedName>
        <fullName evidence="3">Peptide chain release factor 2</fullName>
    </recommendedName>
</protein>
<organism evidence="1 2">
    <name type="scientific">Fulvimonas soli</name>
    <dbReference type="NCBI Taxonomy" id="155197"/>
    <lineage>
        <taxon>Bacteria</taxon>
        <taxon>Pseudomonadati</taxon>
        <taxon>Pseudomonadota</taxon>
        <taxon>Gammaproteobacteria</taxon>
        <taxon>Lysobacterales</taxon>
        <taxon>Rhodanobacteraceae</taxon>
        <taxon>Fulvimonas</taxon>
    </lineage>
</organism>
<comment type="caution">
    <text evidence="1">The sequence shown here is derived from an EMBL/GenBank/DDBJ whole genome shotgun (WGS) entry which is preliminary data.</text>
</comment>
<proteinExistence type="predicted"/>
<keyword evidence="2" id="KW-1185">Reference proteome</keyword>
<evidence type="ECO:0008006" key="3">
    <source>
        <dbReference type="Google" id="ProtNLM"/>
    </source>
</evidence>
<gene>
    <name evidence="1" type="ORF">C7456_104113</name>
</gene>
<dbReference type="AlphaFoldDB" id="A0A316IB89"/>
<sequence length="36" mass="3975">MGGRFSHSVISMIETNPILAQIADLKGRIESLRGYL</sequence>
<name>A0A316IB89_9GAMM</name>
<evidence type="ECO:0000313" key="1">
    <source>
        <dbReference type="EMBL" id="PWK89762.1"/>
    </source>
</evidence>
<accession>A0A316IB89</accession>
<dbReference type="Proteomes" id="UP000245812">
    <property type="component" value="Unassembled WGS sequence"/>
</dbReference>
<dbReference type="EMBL" id="QGHC01000004">
    <property type="protein sequence ID" value="PWK89762.1"/>
    <property type="molecule type" value="Genomic_DNA"/>
</dbReference>